<evidence type="ECO:0000259" key="7">
    <source>
        <dbReference type="Pfam" id="PF00892"/>
    </source>
</evidence>
<accession>A0A7X6I777</accession>
<feature type="transmembrane region" description="Helical" evidence="6">
    <location>
        <begin position="96"/>
        <end position="116"/>
    </location>
</feature>
<organism evidence="8 9">
    <name type="scientific">Ramlibacter lithotrophicus</name>
    <dbReference type="NCBI Taxonomy" id="2606681"/>
    <lineage>
        <taxon>Bacteria</taxon>
        <taxon>Pseudomonadati</taxon>
        <taxon>Pseudomonadota</taxon>
        <taxon>Betaproteobacteria</taxon>
        <taxon>Burkholderiales</taxon>
        <taxon>Comamonadaceae</taxon>
        <taxon>Ramlibacter</taxon>
    </lineage>
</organism>
<dbReference type="InterPro" id="IPR000620">
    <property type="entry name" value="EamA_dom"/>
</dbReference>
<feature type="transmembrane region" description="Helical" evidence="6">
    <location>
        <begin position="36"/>
        <end position="59"/>
    </location>
</feature>
<evidence type="ECO:0000256" key="3">
    <source>
        <dbReference type="ARBA" id="ARBA00022692"/>
    </source>
</evidence>
<dbReference type="RefSeq" id="WP_168108024.1">
    <property type="nucleotide sequence ID" value="NZ_VTOX01000004.1"/>
</dbReference>
<reference evidence="8 9" key="1">
    <citation type="journal article" date="2020" name="Nature">
        <title>Bacterial chemolithoautotrophy via manganese oxidation.</title>
        <authorList>
            <person name="Yu H."/>
            <person name="Leadbetter J.R."/>
        </authorList>
    </citation>
    <scope>NUCLEOTIDE SEQUENCE [LARGE SCALE GENOMIC DNA]</scope>
    <source>
        <strain evidence="8 9">RBP-1</strain>
    </source>
</reference>
<protein>
    <submittedName>
        <fullName evidence="8">DMT family transporter</fullName>
    </submittedName>
</protein>
<dbReference type="SUPFAM" id="SSF103481">
    <property type="entry name" value="Multidrug resistance efflux transporter EmrE"/>
    <property type="match status" value="2"/>
</dbReference>
<feature type="transmembrane region" description="Helical" evidence="6">
    <location>
        <begin position="243"/>
        <end position="264"/>
    </location>
</feature>
<sequence>MQRLSRHQLATLVALTLVWGINWPMMKLGVSHFPALSFRAITVLLGLPVLALVLVALKVPFRVPRRHWGELFWLALTNMVVWNICMILALRTLTSGRAAILAYTMPIFSALIGAVLFRARLGLRGWLGVGAAALGVTLLLWHEFTVLAGRPLGVALALFSAAVWALGTHMMRRSRIEADTLTLSFWMTALAAVVAGGLALVFERAQWQMPPQAAWGAIAYNALLIFGFSQAAWLSLARGLPPIASTLSVMFIPVLGVLVGAVWLGEVLHWQDAAAVVLMVVAIASVLWPGKAAAPAR</sequence>
<feature type="domain" description="EamA" evidence="7">
    <location>
        <begin position="152"/>
        <end position="287"/>
    </location>
</feature>
<dbReference type="InterPro" id="IPR050638">
    <property type="entry name" value="AA-Vitamin_Transporters"/>
</dbReference>
<feature type="transmembrane region" description="Helical" evidence="6">
    <location>
        <begin position="153"/>
        <end position="171"/>
    </location>
</feature>
<evidence type="ECO:0000256" key="6">
    <source>
        <dbReference type="SAM" id="Phobius"/>
    </source>
</evidence>
<evidence type="ECO:0000256" key="1">
    <source>
        <dbReference type="ARBA" id="ARBA00004651"/>
    </source>
</evidence>
<proteinExistence type="predicted"/>
<evidence type="ECO:0000256" key="5">
    <source>
        <dbReference type="ARBA" id="ARBA00023136"/>
    </source>
</evidence>
<dbReference type="GO" id="GO:0005886">
    <property type="term" value="C:plasma membrane"/>
    <property type="evidence" value="ECO:0007669"/>
    <property type="project" value="UniProtKB-SubCell"/>
</dbReference>
<dbReference type="PANTHER" id="PTHR32322">
    <property type="entry name" value="INNER MEMBRANE TRANSPORTER"/>
    <property type="match status" value="1"/>
</dbReference>
<keyword evidence="3 6" id="KW-0812">Transmembrane</keyword>
<feature type="transmembrane region" description="Helical" evidence="6">
    <location>
        <begin position="270"/>
        <end position="288"/>
    </location>
</feature>
<name>A0A7X6I777_9BURK</name>
<keyword evidence="2" id="KW-1003">Cell membrane</keyword>
<evidence type="ECO:0000256" key="2">
    <source>
        <dbReference type="ARBA" id="ARBA00022475"/>
    </source>
</evidence>
<evidence type="ECO:0000313" key="8">
    <source>
        <dbReference type="EMBL" id="NKE66909.1"/>
    </source>
</evidence>
<dbReference type="PANTHER" id="PTHR32322:SF18">
    <property type="entry name" value="S-ADENOSYLMETHIONINE_S-ADENOSYLHOMOCYSTEINE TRANSPORTER"/>
    <property type="match status" value="1"/>
</dbReference>
<dbReference type="EMBL" id="VTOX01000004">
    <property type="protein sequence ID" value="NKE66909.1"/>
    <property type="molecule type" value="Genomic_DNA"/>
</dbReference>
<evidence type="ECO:0000256" key="4">
    <source>
        <dbReference type="ARBA" id="ARBA00022989"/>
    </source>
</evidence>
<feature type="transmembrane region" description="Helical" evidence="6">
    <location>
        <begin position="214"/>
        <end position="236"/>
    </location>
</feature>
<feature type="transmembrane region" description="Helical" evidence="6">
    <location>
        <begin position="71"/>
        <end position="90"/>
    </location>
</feature>
<evidence type="ECO:0000313" key="9">
    <source>
        <dbReference type="Proteomes" id="UP000521868"/>
    </source>
</evidence>
<comment type="subcellular location">
    <subcellularLocation>
        <location evidence="1">Cell membrane</location>
        <topology evidence="1">Multi-pass membrane protein</topology>
    </subcellularLocation>
</comment>
<dbReference type="Proteomes" id="UP000521868">
    <property type="component" value="Unassembled WGS sequence"/>
</dbReference>
<dbReference type="InterPro" id="IPR037185">
    <property type="entry name" value="EmrE-like"/>
</dbReference>
<dbReference type="Pfam" id="PF00892">
    <property type="entry name" value="EamA"/>
    <property type="match status" value="2"/>
</dbReference>
<keyword evidence="9" id="KW-1185">Reference proteome</keyword>
<feature type="domain" description="EamA" evidence="7">
    <location>
        <begin position="12"/>
        <end position="140"/>
    </location>
</feature>
<feature type="transmembrane region" description="Helical" evidence="6">
    <location>
        <begin position="183"/>
        <end position="202"/>
    </location>
</feature>
<keyword evidence="4 6" id="KW-1133">Transmembrane helix</keyword>
<feature type="transmembrane region" description="Helical" evidence="6">
    <location>
        <begin position="123"/>
        <end position="141"/>
    </location>
</feature>
<gene>
    <name evidence="8" type="ORF">RAMLITH_13850</name>
</gene>
<comment type="caution">
    <text evidence="8">The sequence shown here is derived from an EMBL/GenBank/DDBJ whole genome shotgun (WGS) entry which is preliminary data.</text>
</comment>
<keyword evidence="5 6" id="KW-0472">Membrane</keyword>
<dbReference type="AlphaFoldDB" id="A0A7X6I777"/>